<gene>
    <name evidence="2" type="ORF">KP014_05840</name>
    <name evidence="3" type="ORF">SAMN04487895_1355</name>
</gene>
<feature type="chain" id="PRO_5011726449" evidence="1">
    <location>
        <begin position="25"/>
        <end position="343"/>
    </location>
</feature>
<reference evidence="2 5" key="2">
    <citation type="submission" date="2021-06" db="EMBL/GenBank/DDBJ databases">
        <title>Whole genome sequence of Paenibacillus sophorae DSM23020 for comparative genomics.</title>
        <authorList>
            <person name="Kim M.-J."/>
            <person name="Lee G."/>
            <person name="Shin J.-H."/>
        </authorList>
    </citation>
    <scope>NUCLEOTIDE SEQUENCE [LARGE SCALE GENOMIC DNA]</scope>
    <source>
        <strain evidence="2 5">DSM 23020</strain>
    </source>
</reference>
<accession>A0A1H8W508</accession>
<proteinExistence type="predicted"/>
<protein>
    <submittedName>
        <fullName evidence="3">Uncharacterized protein</fullName>
    </submittedName>
</protein>
<sequence length="343" mass="38346">MFKKIISIPIVFTLVTSLSMSAYASDSIPQNDKTAIQSLKIDYNLDKGHNNKSKQELIDEMVNEGVNSEDADYYAKLDILAAKLEKESKKINFDEISSYSDEDTNFNMFEIRSKALNLDERAIKTIFEHSSVIARGTKDMQELQKSNKSIASLNKATIKYPDGSSVTRTGEVVKIKPETDESYTTDTWYPGPWSGAFGEDDMYREENLTSSGYYYNTNDIKFQSSSYWAKVNNTFTYQIKNNGYTDHQKWSVHYINSQGASSSSGFITVTDSATHQGESATGDDYIQGYTAARFTISSSVGGEIGFYGIALNFSVSGGDSWNEYAIIEVCGAAVVLFWEAYFK</sequence>
<reference evidence="3 4" key="1">
    <citation type="submission" date="2016-10" db="EMBL/GenBank/DDBJ databases">
        <authorList>
            <person name="de Groot N.N."/>
        </authorList>
    </citation>
    <scope>NUCLEOTIDE SEQUENCE [LARGE SCALE GENOMIC DNA]</scope>
    <source>
        <strain evidence="3 4">CGMCC 1.10238</strain>
    </source>
</reference>
<dbReference type="STRING" id="1333845.SAMN04487895_1355"/>
<feature type="signal peptide" evidence="1">
    <location>
        <begin position="1"/>
        <end position="24"/>
    </location>
</feature>
<organism evidence="3 4">
    <name type="scientific">Paenibacillus sophorae</name>
    <dbReference type="NCBI Taxonomy" id="1333845"/>
    <lineage>
        <taxon>Bacteria</taxon>
        <taxon>Bacillati</taxon>
        <taxon>Bacillota</taxon>
        <taxon>Bacilli</taxon>
        <taxon>Bacillales</taxon>
        <taxon>Paenibacillaceae</taxon>
        <taxon>Paenibacillus</taxon>
    </lineage>
</organism>
<dbReference type="EMBL" id="CP076607">
    <property type="protein sequence ID" value="QWU16736.1"/>
    <property type="molecule type" value="Genomic_DNA"/>
</dbReference>
<dbReference type="Proteomes" id="UP000198809">
    <property type="component" value="Unassembled WGS sequence"/>
</dbReference>
<keyword evidence="1" id="KW-0732">Signal</keyword>
<dbReference type="Proteomes" id="UP000683429">
    <property type="component" value="Chromosome"/>
</dbReference>
<evidence type="ECO:0000313" key="4">
    <source>
        <dbReference type="Proteomes" id="UP000198809"/>
    </source>
</evidence>
<keyword evidence="5" id="KW-1185">Reference proteome</keyword>
<dbReference type="AlphaFoldDB" id="A0A1H8W508"/>
<dbReference type="RefSeq" id="WP_036592356.1">
    <property type="nucleotide sequence ID" value="NZ_CP076607.1"/>
</dbReference>
<evidence type="ECO:0000313" key="3">
    <source>
        <dbReference type="EMBL" id="SEP22724.1"/>
    </source>
</evidence>
<evidence type="ECO:0000256" key="1">
    <source>
        <dbReference type="SAM" id="SignalP"/>
    </source>
</evidence>
<dbReference type="EMBL" id="FODH01000035">
    <property type="protein sequence ID" value="SEP22724.1"/>
    <property type="molecule type" value="Genomic_DNA"/>
</dbReference>
<evidence type="ECO:0000313" key="5">
    <source>
        <dbReference type="Proteomes" id="UP000683429"/>
    </source>
</evidence>
<name>A0A1H8W508_9BACL</name>
<dbReference type="OrthoDB" id="2524191at2"/>
<evidence type="ECO:0000313" key="2">
    <source>
        <dbReference type="EMBL" id="QWU16736.1"/>
    </source>
</evidence>